<dbReference type="PANTHER" id="PTHR10196:SF67">
    <property type="entry name" value="SEDOHEPTULOKINASE"/>
    <property type="match status" value="1"/>
</dbReference>
<dbReference type="GO" id="GO:0071222">
    <property type="term" value="P:cellular response to lipopolysaccharide"/>
    <property type="evidence" value="ECO:0007669"/>
    <property type="project" value="TreeGrafter"/>
</dbReference>
<evidence type="ECO:0000259" key="13">
    <source>
        <dbReference type="Pfam" id="PF00370"/>
    </source>
</evidence>
<keyword evidence="15" id="KW-1185">Reference proteome</keyword>
<reference evidence="16" key="1">
    <citation type="submission" date="2025-08" db="UniProtKB">
        <authorList>
            <consortium name="RefSeq"/>
        </authorList>
    </citation>
    <scope>IDENTIFICATION</scope>
    <source>
        <tissue evidence="16">Liver</tissue>
    </source>
</reference>
<organism evidence="15 16">
    <name type="scientific">Python bivittatus</name>
    <name type="common">Burmese python</name>
    <name type="synonym">Python molurus bivittatus</name>
    <dbReference type="NCBI Taxonomy" id="176946"/>
    <lineage>
        <taxon>Eukaryota</taxon>
        <taxon>Metazoa</taxon>
        <taxon>Chordata</taxon>
        <taxon>Craniata</taxon>
        <taxon>Vertebrata</taxon>
        <taxon>Euteleostomi</taxon>
        <taxon>Lepidosauria</taxon>
        <taxon>Squamata</taxon>
        <taxon>Bifurcata</taxon>
        <taxon>Unidentata</taxon>
        <taxon>Episquamata</taxon>
        <taxon>Toxicofera</taxon>
        <taxon>Serpentes</taxon>
        <taxon>Henophidia</taxon>
        <taxon>Pythonidae</taxon>
        <taxon>Python</taxon>
    </lineage>
</organism>
<feature type="domain" description="Carbohydrate kinase FGGY C-terminal" evidence="14">
    <location>
        <begin position="307"/>
        <end position="471"/>
    </location>
</feature>
<dbReference type="GO" id="GO:0005829">
    <property type="term" value="C:cytosol"/>
    <property type="evidence" value="ECO:0007669"/>
    <property type="project" value="TreeGrafter"/>
</dbReference>
<dbReference type="Gene3D" id="3.30.420.40">
    <property type="match status" value="2"/>
</dbReference>
<evidence type="ECO:0000256" key="4">
    <source>
        <dbReference type="ARBA" id="ARBA00022679"/>
    </source>
</evidence>
<comment type="catalytic activity">
    <reaction evidence="8">
        <text>sedoheptulose + ATP = D-sedoheptulose 7-phosphate + ADP + H(+)</text>
        <dbReference type="Rhea" id="RHEA:23844"/>
        <dbReference type="ChEBI" id="CHEBI:15378"/>
        <dbReference type="ChEBI" id="CHEBI:16802"/>
        <dbReference type="ChEBI" id="CHEBI:30616"/>
        <dbReference type="ChEBI" id="CHEBI:57483"/>
        <dbReference type="ChEBI" id="CHEBI:456216"/>
        <dbReference type="EC" id="2.7.1.14"/>
    </reaction>
</comment>
<evidence type="ECO:0000256" key="10">
    <source>
        <dbReference type="ARBA" id="ARBA00066341"/>
    </source>
</evidence>
<dbReference type="GO" id="GO:0050277">
    <property type="term" value="F:sedoheptulokinase activity"/>
    <property type="evidence" value="ECO:0007669"/>
    <property type="project" value="UniProtKB-EC"/>
</dbReference>
<dbReference type="SUPFAM" id="SSF53067">
    <property type="entry name" value="Actin-like ATPase domain"/>
    <property type="match status" value="2"/>
</dbReference>
<name>A0A9F2RDY8_PYTBI</name>
<evidence type="ECO:0000256" key="8">
    <source>
        <dbReference type="ARBA" id="ARBA00052736"/>
    </source>
</evidence>
<accession>A0A9F2RDY8</accession>
<dbReference type="Proteomes" id="UP000695026">
    <property type="component" value="Unplaced"/>
</dbReference>
<evidence type="ECO:0000256" key="6">
    <source>
        <dbReference type="ARBA" id="ARBA00022777"/>
    </source>
</evidence>
<proteinExistence type="inferred from homology"/>
<dbReference type="Pfam" id="PF02782">
    <property type="entry name" value="FGGY_C"/>
    <property type="match status" value="1"/>
</dbReference>
<keyword evidence="6" id="KW-0418">Kinase</keyword>
<comment type="subcellular location">
    <subcellularLocation>
        <location evidence="1">Cytoplasm</location>
    </subcellularLocation>
</comment>
<evidence type="ECO:0000256" key="2">
    <source>
        <dbReference type="ARBA" id="ARBA00009156"/>
    </source>
</evidence>
<dbReference type="EC" id="2.7.1.14" evidence="10"/>
<dbReference type="FunFam" id="3.30.420.40:FF:000132">
    <property type="entry name" value="Sedoheptulokinase"/>
    <property type="match status" value="1"/>
</dbReference>
<comment type="function">
    <text evidence="9">Acts as a modulator of macrophage activation through control of glucose metabolism.</text>
</comment>
<keyword evidence="4" id="KW-0808">Transferase</keyword>
<evidence type="ECO:0000313" key="16">
    <source>
        <dbReference type="RefSeq" id="XP_007444205.1"/>
    </source>
</evidence>
<protein>
    <recommendedName>
        <fullName evidence="11">Sedoheptulokinase</fullName>
        <ecNumber evidence="10">2.7.1.14</ecNumber>
    </recommendedName>
    <alternativeName>
        <fullName evidence="12">Carbohydrate kinase-like protein</fullName>
    </alternativeName>
</protein>
<feature type="domain" description="Carbohydrate kinase FGGY N-terminal" evidence="13">
    <location>
        <begin position="16"/>
        <end position="244"/>
    </location>
</feature>
<dbReference type="CTD" id="23729"/>
<evidence type="ECO:0000313" key="15">
    <source>
        <dbReference type="Proteomes" id="UP000695026"/>
    </source>
</evidence>
<dbReference type="InterPro" id="IPR018485">
    <property type="entry name" value="FGGY_C"/>
</dbReference>
<dbReference type="CDD" id="cd07777">
    <property type="entry name" value="ASKHA_NBD_FGGY_SHK"/>
    <property type="match status" value="1"/>
</dbReference>
<evidence type="ECO:0000259" key="14">
    <source>
        <dbReference type="Pfam" id="PF02782"/>
    </source>
</evidence>
<dbReference type="GO" id="GO:0006071">
    <property type="term" value="P:glycerol metabolic process"/>
    <property type="evidence" value="ECO:0007669"/>
    <property type="project" value="TreeGrafter"/>
</dbReference>
<evidence type="ECO:0000256" key="11">
    <source>
        <dbReference type="ARBA" id="ARBA00069425"/>
    </source>
</evidence>
<evidence type="ECO:0000256" key="5">
    <source>
        <dbReference type="ARBA" id="ARBA00022741"/>
    </source>
</evidence>
<evidence type="ECO:0000256" key="3">
    <source>
        <dbReference type="ARBA" id="ARBA00022490"/>
    </source>
</evidence>
<evidence type="ECO:0000256" key="1">
    <source>
        <dbReference type="ARBA" id="ARBA00004496"/>
    </source>
</evidence>
<keyword evidence="3" id="KW-0963">Cytoplasm</keyword>
<dbReference type="InterPro" id="IPR018484">
    <property type="entry name" value="FGGY_N"/>
</dbReference>
<dbReference type="AlphaFoldDB" id="A0A9F2RDY8"/>
<evidence type="ECO:0000256" key="12">
    <source>
        <dbReference type="ARBA" id="ARBA00076706"/>
    </source>
</evidence>
<dbReference type="PANTHER" id="PTHR10196">
    <property type="entry name" value="SUGAR KINASE"/>
    <property type="match status" value="1"/>
</dbReference>
<dbReference type="OMA" id="TWQDTRC"/>
<evidence type="ECO:0000256" key="9">
    <source>
        <dbReference type="ARBA" id="ARBA00057196"/>
    </source>
</evidence>
<dbReference type="RefSeq" id="XP_007444205.1">
    <property type="nucleotide sequence ID" value="XM_007444143.3"/>
</dbReference>
<dbReference type="GO" id="GO:0005524">
    <property type="term" value="F:ATP binding"/>
    <property type="evidence" value="ECO:0007669"/>
    <property type="project" value="UniProtKB-KW"/>
</dbReference>
<comment type="similarity">
    <text evidence="2">Belongs to the FGGY kinase family.</text>
</comment>
<evidence type="ECO:0000256" key="7">
    <source>
        <dbReference type="ARBA" id="ARBA00022840"/>
    </source>
</evidence>
<dbReference type="GO" id="GO:0006098">
    <property type="term" value="P:pentose-phosphate shunt"/>
    <property type="evidence" value="ECO:0007669"/>
    <property type="project" value="UniProtKB-ARBA"/>
</dbReference>
<keyword evidence="7" id="KW-0067">ATP-binding</keyword>
<dbReference type="KEGG" id="pbi:103048044"/>
<keyword evidence="5" id="KW-0547">Nucleotide-binding</keyword>
<dbReference type="InterPro" id="IPR043129">
    <property type="entry name" value="ATPase_NBD"/>
</dbReference>
<dbReference type="Pfam" id="PF00370">
    <property type="entry name" value="FGGY_N"/>
    <property type="match status" value="1"/>
</dbReference>
<dbReference type="OrthoDB" id="10264182at2759"/>
<gene>
    <name evidence="16" type="primary">SHPK</name>
</gene>
<sequence>MAQEGWKPAPLPTPCILGIDLGTTSVKAVLVEETSKGPAVVASCTKVMQANVQANDAHLRENEQDVHKIIAALNNCLVTFSPASVQRVRSIGVSGQMHGVMFWEIGKGCKWTKSGGRWTFQPDKVSCLITWQDGRCSQEFLSSLPLPQSHLSVASGYGCATIFWFLKNRPDFLKPYSAAGTIQDYVVAMLCGQEKPQMSVQNATSWGYFSTISKSWNTDILSAAGFPVDLLPEVVESGALAGETCLSWHRIPKGRKVGIALGDFQCSVYSCMTEHSDAVLNISTSAQLTITMPPEFQPVESPRPNSPLAYFPYFDNQYLAVAASLNGGNVMATFVNMLVEWMAELGLQVSESDLYRPMIQAALAKTDTRLHISPTIFGERHAPTDLASVTGIAASELSLGHVVRALCRGVIQNLHSMLSSESLKEAGAERIVASGSGLCRNEVMRQELEKAFALPVVYGKVADAALGVASLLLKRK</sequence>
<dbReference type="FunFam" id="3.30.420.40:FF:000111">
    <property type="entry name" value="Sedoheptulokinase"/>
    <property type="match status" value="1"/>
</dbReference>
<dbReference type="GeneID" id="103048044"/>